<geneLocation type="plasmid" evidence="2">
    <name>pPR2</name>
</geneLocation>
<dbReference type="AlphaFoldDB" id="Q2MLS5"/>
<reference evidence="2" key="1">
    <citation type="submission" date="2005-11" db="EMBL/GenBank/DDBJ databases">
        <title>Complete nucleotide sequence of Planobispora linear plasmid pPR2.</title>
        <authorList>
            <person name="Yang Y."/>
            <person name="Qin Z."/>
        </authorList>
    </citation>
    <scope>NUCLEOTIDE SEQUENCE</scope>
    <source>
        <plasmid evidence="2">pPR2</plasmid>
    </source>
</reference>
<dbReference type="RefSeq" id="WP_015060851.1">
    <property type="nucleotide sequence ID" value="NC_019291.1"/>
</dbReference>
<proteinExistence type="predicted"/>
<evidence type="ECO:0000313" key="2">
    <source>
        <dbReference type="EMBL" id="ABC59126.1"/>
    </source>
</evidence>
<protein>
    <submittedName>
        <fullName evidence="2">Uncharacterized protein</fullName>
    </submittedName>
</protein>
<name>Q2MLS5_PLARO</name>
<organism evidence="2">
    <name type="scientific">Planobispora rosea</name>
    <dbReference type="NCBI Taxonomy" id="35762"/>
    <lineage>
        <taxon>Bacteria</taxon>
        <taxon>Bacillati</taxon>
        <taxon>Actinomycetota</taxon>
        <taxon>Actinomycetes</taxon>
        <taxon>Streptosporangiales</taxon>
        <taxon>Streptosporangiaceae</taxon>
        <taxon>Planobispora</taxon>
    </lineage>
</organism>
<gene>
    <name evidence="2" type="ORF">pPR2.13</name>
</gene>
<accession>Q2MLS5</accession>
<feature type="region of interest" description="Disordered" evidence="1">
    <location>
        <begin position="136"/>
        <end position="155"/>
    </location>
</feature>
<evidence type="ECO:0000256" key="1">
    <source>
        <dbReference type="SAM" id="MobiDB-lite"/>
    </source>
</evidence>
<dbReference type="EMBL" id="DQ302475">
    <property type="protein sequence ID" value="ABC59126.1"/>
    <property type="molecule type" value="Genomic_DNA"/>
</dbReference>
<sequence>MSQDIKFVQQDDGSTAVVITLPGKHLGTDAAFIADWADTIFWSLDRLRSGAWDARGTETVAEIGTALSHLETKLTPRLEGLRDALVRQHFDAGGTYTLLAAALEVHRSTAQSRADKVRDAEPSRWEAWARAESYRDSGAPIQIGPDDQGPDADRSQPTLAEIRAALSELINHMETKLNDEHADRQYLTERTLARLIEMRDAI</sequence>
<keyword evidence="2" id="KW-0614">Plasmid</keyword>